<proteinExistence type="predicted"/>
<evidence type="ECO:0000313" key="1">
    <source>
        <dbReference type="EMBL" id="OFI45702.1"/>
    </source>
</evidence>
<keyword evidence="2" id="KW-1185">Reference proteome</keyword>
<organism evidence="1 2">
    <name type="scientific">Floricoccus penangensis</name>
    <dbReference type="NCBI Taxonomy" id="1859475"/>
    <lineage>
        <taxon>Bacteria</taxon>
        <taxon>Bacillati</taxon>
        <taxon>Bacillota</taxon>
        <taxon>Bacilli</taxon>
        <taxon>Lactobacillales</taxon>
        <taxon>Streptococcaceae</taxon>
        <taxon>Floricoccus</taxon>
    </lineage>
</organism>
<evidence type="ECO:0000313" key="2">
    <source>
        <dbReference type="Proteomes" id="UP000177273"/>
    </source>
</evidence>
<sequence>MGTMEDNVLFIYDFVKDLPDYLKNKSKRTALIGSSQSAYIQKLKIDDEAPKDIFNYEFKGNNFYIWYYKNIDISDKNSTPKISF</sequence>
<dbReference type="AlphaFoldDB" id="A0A9Q5JEX2"/>
<gene>
    <name evidence="1" type="ORF">BG262_06815</name>
</gene>
<accession>A0A9Q5JEX2</accession>
<comment type="caution">
    <text evidence="1">The sequence shown here is derived from an EMBL/GenBank/DDBJ whole genome shotgun (WGS) entry which is preliminary data.</text>
</comment>
<name>A0A9Q5JEX2_9LACT</name>
<dbReference type="EMBL" id="MKIQ01000031">
    <property type="protein sequence ID" value="OFI45702.1"/>
    <property type="molecule type" value="Genomic_DNA"/>
</dbReference>
<reference evidence="2" key="1">
    <citation type="submission" date="2016-09" db="EMBL/GenBank/DDBJ databases">
        <title>Draft genome sequence of a novel species of the family Streptococcaceae isolated from flowers.</title>
        <authorList>
            <person name="Chuah L.-O."/>
            <person name="Yap K.-P."/>
            <person name="Thong K.L."/>
            <person name="Liong M.T."/>
            <person name="Ahmad R."/>
            <person name="Rusul G."/>
        </authorList>
    </citation>
    <scope>NUCLEOTIDE SEQUENCE [LARGE SCALE GENOMIC DNA]</scope>
    <source>
        <strain evidence="2">HibF3</strain>
    </source>
</reference>
<protein>
    <submittedName>
        <fullName evidence="1">Uncharacterized protein</fullName>
    </submittedName>
</protein>
<dbReference type="Proteomes" id="UP000177273">
    <property type="component" value="Unassembled WGS sequence"/>
</dbReference>
<dbReference type="RefSeq" id="WP_070788666.1">
    <property type="nucleotide sequence ID" value="NZ_MKIQ01000031.1"/>
</dbReference>